<accession>X6LU71</accession>
<proteinExistence type="predicted"/>
<name>X6LU71_RETFI</name>
<feature type="non-terminal residue" evidence="1">
    <location>
        <position position="1"/>
    </location>
</feature>
<dbReference type="EMBL" id="ASPP01028798">
    <property type="protein sequence ID" value="ETO04891.1"/>
    <property type="molecule type" value="Genomic_DNA"/>
</dbReference>
<organism evidence="1 2">
    <name type="scientific">Reticulomyxa filosa</name>
    <dbReference type="NCBI Taxonomy" id="46433"/>
    <lineage>
        <taxon>Eukaryota</taxon>
        <taxon>Sar</taxon>
        <taxon>Rhizaria</taxon>
        <taxon>Retaria</taxon>
        <taxon>Foraminifera</taxon>
        <taxon>Monothalamids</taxon>
        <taxon>Reticulomyxidae</taxon>
        <taxon>Reticulomyxa</taxon>
    </lineage>
</organism>
<dbReference type="Proteomes" id="UP000023152">
    <property type="component" value="Unassembled WGS sequence"/>
</dbReference>
<reference evidence="1 2" key="1">
    <citation type="journal article" date="2013" name="Curr. Biol.">
        <title>The Genome of the Foraminiferan Reticulomyxa filosa.</title>
        <authorList>
            <person name="Glockner G."/>
            <person name="Hulsmann N."/>
            <person name="Schleicher M."/>
            <person name="Noegel A.A."/>
            <person name="Eichinger L."/>
            <person name="Gallinger C."/>
            <person name="Pawlowski J."/>
            <person name="Sierra R."/>
            <person name="Euteneuer U."/>
            <person name="Pillet L."/>
            <person name="Moustafa A."/>
            <person name="Platzer M."/>
            <person name="Groth M."/>
            <person name="Szafranski K."/>
            <person name="Schliwa M."/>
        </authorList>
    </citation>
    <scope>NUCLEOTIDE SEQUENCE [LARGE SCALE GENOMIC DNA]</scope>
</reference>
<evidence type="ECO:0000313" key="1">
    <source>
        <dbReference type="EMBL" id="ETO04891.1"/>
    </source>
</evidence>
<comment type="caution">
    <text evidence="1">The sequence shown here is derived from an EMBL/GenBank/DDBJ whole genome shotgun (WGS) entry which is preliminary data.</text>
</comment>
<dbReference type="AlphaFoldDB" id="X6LU71"/>
<evidence type="ECO:0000313" key="2">
    <source>
        <dbReference type="Proteomes" id="UP000023152"/>
    </source>
</evidence>
<feature type="non-terminal residue" evidence="1">
    <location>
        <position position="342"/>
    </location>
</feature>
<keyword evidence="2" id="KW-1185">Reference proteome</keyword>
<sequence length="342" mass="40538">IFIAIRYQRFFIYFFYFKKNLTFDKFFCLNKIKKGEKEIELPFEQLSEMDSVYLCIWDMSSNPCSRTFYIRTRGRGLDPQTTIVSDKKSCNSFGRSNVTITSIHDKKKYPGPNAIQQCEMHLTTFFQYINWKMNETIPVHVAFEAIHQFSEHYSDPKGEYSKEIGRVWILKKIPELARSNFERIIKDKELTWPQIIRALFSFILITFFSNENIKLEDSSHLYKSICEPQIGDPMIIATKLQAMMTSSQLQLLQSQLYTKVIQPVNEIEKYRHLLWYNLFSISTAHPKVNEHVQRMQEKIKLTLKRDRILELVEMELVFAASINRPLPVEELYLSHLLDDRNV</sequence>
<gene>
    <name evidence="1" type="ORF">RFI_32505</name>
</gene>
<protein>
    <submittedName>
        <fullName evidence="1">Uncharacterized protein</fullName>
    </submittedName>
</protein>